<comment type="caution">
    <text evidence="7">The sequence shown here is derived from an EMBL/GenBank/DDBJ whole genome shotgun (WGS) entry which is preliminary data.</text>
</comment>
<name>A0A8J3V2K8_9ACTN</name>
<feature type="region of interest" description="Disordered" evidence="5">
    <location>
        <begin position="1"/>
        <end position="48"/>
    </location>
</feature>
<dbReference type="Gene3D" id="3.40.50.20">
    <property type="match status" value="1"/>
</dbReference>
<evidence type="ECO:0000256" key="5">
    <source>
        <dbReference type="SAM" id="MobiDB-lite"/>
    </source>
</evidence>
<dbReference type="GO" id="GO:0046872">
    <property type="term" value="F:metal ion binding"/>
    <property type="evidence" value="ECO:0007669"/>
    <property type="project" value="InterPro"/>
</dbReference>
<keyword evidence="3 4" id="KW-0067">ATP-binding</keyword>
<evidence type="ECO:0000259" key="6">
    <source>
        <dbReference type="PROSITE" id="PS50975"/>
    </source>
</evidence>
<feature type="compositionally biased region" description="Low complexity" evidence="5">
    <location>
        <begin position="460"/>
        <end position="474"/>
    </location>
</feature>
<keyword evidence="8" id="KW-1185">Reference proteome</keyword>
<evidence type="ECO:0000256" key="1">
    <source>
        <dbReference type="ARBA" id="ARBA00022598"/>
    </source>
</evidence>
<dbReference type="InterPro" id="IPR011761">
    <property type="entry name" value="ATP-grasp"/>
</dbReference>
<reference evidence="7" key="1">
    <citation type="submission" date="2021-01" db="EMBL/GenBank/DDBJ databases">
        <title>Whole genome shotgun sequence of Planotetraspora thailandica NBRC 104271.</title>
        <authorList>
            <person name="Komaki H."/>
            <person name="Tamura T."/>
        </authorList>
    </citation>
    <scope>NUCLEOTIDE SEQUENCE</scope>
    <source>
        <strain evidence="7">NBRC 104271</strain>
    </source>
</reference>
<evidence type="ECO:0000256" key="2">
    <source>
        <dbReference type="ARBA" id="ARBA00022741"/>
    </source>
</evidence>
<dbReference type="Gene3D" id="3.30.1490.20">
    <property type="entry name" value="ATP-grasp fold, A domain"/>
    <property type="match status" value="1"/>
</dbReference>
<dbReference type="GO" id="GO:0005524">
    <property type="term" value="F:ATP binding"/>
    <property type="evidence" value="ECO:0007669"/>
    <property type="project" value="UniProtKB-UniRule"/>
</dbReference>
<dbReference type="InterPro" id="IPR052032">
    <property type="entry name" value="ATP-dep_AA_Ligase"/>
</dbReference>
<dbReference type="Pfam" id="PF13535">
    <property type="entry name" value="ATP-grasp_4"/>
    <property type="match status" value="1"/>
</dbReference>
<dbReference type="Pfam" id="PF18603">
    <property type="entry name" value="LAL_C2"/>
    <property type="match status" value="1"/>
</dbReference>
<feature type="compositionally biased region" description="Low complexity" evidence="5">
    <location>
        <begin position="1"/>
        <end position="21"/>
    </location>
</feature>
<dbReference type="PANTHER" id="PTHR43585">
    <property type="entry name" value="FUMIPYRROLE BIOSYNTHESIS PROTEIN C"/>
    <property type="match status" value="1"/>
</dbReference>
<organism evidence="7 8">
    <name type="scientific">Planotetraspora thailandica</name>
    <dbReference type="NCBI Taxonomy" id="487172"/>
    <lineage>
        <taxon>Bacteria</taxon>
        <taxon>Bacillati</taxon>
        <taxon>Actinomycetota</taxon>
        <taxon>Actinomycetes</taxon>
        <taxon>Streptosporangiales</taxon>
        <taxon>Streptosporangiaceae</taxon>
        <taxon>Planotetraspora</taxon>
    </lineage>
</organism>
<dbReference type="Proteomes" id="UP000605992">
    <property type="component" value="Unassembled WGS sequence"/>
</dbReference>
<feature type="region of interest" description="Disordered" evidence="5">
    <location>
        <begin position="455"/>
        <end position="484"/>
    </location>
</feature>
<evidence type="ECO:0000313" key="8">
    <source>
        <dbReference type="Proteomes" id="UP000605992"/>
    </source>
</evidence>
<accession>A0A8J3V2K8</accession>
<protein>
    <recommendedName>
        <fullName evidence="6">ATP-grasp domain-containing protein</fullName>
    </recommendedName>
</protein>
<keyword evidence="2 4" id="KW-0547">Nucleotide-binding</keyword>
<feature type="domain" description="ATP-grasp" evidence="6">
    <location>
        <begin position="167"/>
        <end position="368"/>
    </location>
</feature>
<dbReference type="RefSeq" id="WP_203944601.1">
    <property type="nucleotide sequence ID" value="NZ_BOOR01000017.1"/>
</dbReference>
<dbReference type="EMBL" id="BOOR01000017">
    <property type="protein sequence ID" value="GII54372.1"/>
    <property type="molecule type" value="Genomic_DNA"/>
</dbReference>
<dbReference type="InterPro" id="IPR040570">
    <property type="entry name" value="LAL_C2"/>
</dbReference>
<proteinExistence type="predicted"/>
<dbReference type="PANTHER" id="PTHR43585:SF2">
    <property type="entry name" value="ATP-GRASP ENZYME FSQD"/>
    <property type="match status" value="1"/>
</dbReference>
<dbReference type="AlphaFoldDB" id="A0A8J3V2K8"/>
<evidence type="ECO:0000256" key="3">
    <source>
        <dbReference type="ARBA" id="ARBA00022840"/>
    </source>
</evidence>
<feature type="compositionally biased region" description="Acidic residues" evidence="5">
    <location>
        <begin position="475"/>
        <end position="484"/>
    </location>
</feature>
<evidence type="ECO:0000256" key="4">
    <source>
        <dbReference type="PROSITE-ProRule" id="PRU00409"/>
    </source>
</evidence>
<dbReference type="InterPro" id="IPR013815">
    <property type="entry name" value="ATP_grasp_subdomain_1"/>
</dbReference>
<evidence type="ECO:0000313" key="7">
    <source>
        <dbReference type="EMBL" id="GII54372.1"/>
    </source>
</evidence>
<keyword evidence="1" id="KW-0436">Ligase</keyword>
<gene>
    <name evidence="7" type="ORF">Pth03_27610</name>
</gene>
<sequence length="484" mass="50274">MPTRTTTAGPASTASPGSGPAQKTQLDSPENRERAAVTTGPGGVPSVPESVTHVLVGYSPVVLGKLDSSLPEDSVLVLEEPDVIEARVIADLSDRHRCVAALLPAPSQDEKNPHRLVDAVSRPPRVQVVVPVVEYGVVGAAVLAEAWGLPGAGLKAAVQLRDKALLRTALASTGVGQPAWSLADTAQDVADFRELHGGECVLKPANRQASLGVQMLGPDTDVRAAWDHVVTSDEPQLRARYHTDSRFLVEERVRGPEVSVEALVHEGVVGFLNITAKSLQDAAYPVAIGHRLPAALPEATVAALREGTESLVTATGFRSGCLHSEWILAGDRPYFIECQGRLPGGGIRVLIDLAYETDLLQGMLTVLQGEPVEPRAAVQGAAVRLLVAAQGTVEAISGVEAAGAADGVQLVQLLIAPGAVVDVTTSSWDRAGMVIATGTDAAAAARNAERGAALVDIRTTESTTEGPTESTTGDTAEDSAGDRP</sequence>
<dbReference type="PROSITE" id="PS50975">
    <property type="entry name" value="ATP_GRASP"/>
    <property type="match status" value="1"/>
</dbReference>
<dbReference type="GO" id="GO:0016874">
    <property type="term" value="F:ligase activity"/>
    <property type="evidence" value="ECO:0007669"/>
    <property type="project" value="UniProtKB-KW"/>
</dbReference>
<dbReference type="SUPFAM" id="SSF56059">
    <property type="entry name" value="Glutathione synthetase ATP-binding domain-like"/>
    <property type="match status" value="1"/>
</dbReference>
<dbReference type="Gene3D" id="3.30.470.20">
    <property type="entry name" value="ATP-grasp fold, B domain"/>
    <property type="match status" value="1"/>
</dbReference>